<keyword evidence="4" id="KW-1185">Reference proteome</keyword>
<gene>
    <name evidence="3" type="ORF">CLV59_109259</name>
</gene>
<proteinExistence type="predicted"/>
<dbReference type="Proteomes" id="UP000249819">
    <property type="component" value="Unassembled WGS sequence"/>
</dbReference>
<keyword evidence="1" id="KW-0175">Coiled coil</keyword>
<feature type="domain" description="Peptidase S74" evidence="2">
    <location>
        <begin position="675"/>
        <end position="788"/>
    </location>
</feature>
<feature type="coiled-coil region" evidence="1">
    <location>
        <begin position="746"/>
        <end position="787"/>
    </location>
</feature>
<evidence type="ECO:0000313" key="4">
    <source>
        <dbReference type="Proteomes" id="UP000249819"/>
    </source>
</evidence>
<dbReference type="InterPro" id="IPR030392">
    <property type="entry name" value="S74_ICA"/>
</dbReference>
<comment type="caution">
    <text evidence="3">The sequence shown here is derived from an EMBL/GenBank/DDBJ whole genome shotgun (WGS) entry which is preliminary data.</text>
</comment>
<dbReference type="AlphaFoldDB" id="A0A327VP83"/>
<name>A0A327VP83_9BACT</name>
<protein>
    <recommendedName>
        <fullName evidence="2">Peptidase S74 domain-containing protein</fullName>
    </recommendedName>
</protein>
<evidence type="ECO:0000259" key="2">
    <source>
        <dbReference type="PROSITE" id="PS51688"/>
    </source>
</evidence>
<accession>A0A327VP83</accession>
<dbReference type="RefSeq" id="WP_146616310.1">
    <property type="nucleotide sequence ID" value="NZ_QLMA01000009.1"/>
</dbReference>
<sequence length="791" mass="86641">MKKIFFLFVPLLLGKISYAQKVYQIRADSVRIYNVCDTAELILENRTQGVNGYLYNKGAGRTEFRKIQLKKIGASQIAIVGQDTLDLATLPGIGGIDTAYRDGDYIKYLKKSNTYAIYAPLPDFKIVPIEQNNPFSDYKDNAVTGFSAYNSPDMPVVSDQAQVNPGTGKLYYSGHAVKSGAIGYQMAVNWDGETFGPKGAFLRVKDDTNLAGWGQWRELLFKDYGDKKYALKDSTYTKLNLSTPGQAQVSWNNLINIPTLTAVEQDNLTTVLTRGNVSQLKMYVGAPWYNVAAPTISLAIGSNDSGINAEEGVGILTLRSNGKEIARWTNSLFSISTKVDISGGVSAQSFRTTNTATGIDQPITKLFGGVDDGYIIGVDAVSVRRFIGMPNSGETLGSVADRGNISNNELWMPKLNLSGGNVSLSPATNPQAALSINGANGSLQIGCGYPNYAYFFTDAPGFFFDKDITVRGGLRFNSTNSNLDANGYTIAGGDGNGIYFGGSKDGVKIYLSSTLKSGYKSIYPSLPNYGSNMYFRMPGYSSGFDFVDRDSIPMVHIEGGSVYVRNNVTLMGDGLVGWDKYYGGFQMRDSATIEIYGDKNLYTRGTIITVGGIQTNGDFSVGSRMKVPKVGIPTIDNQTIYHSGNLKFTTASAANWVAQRDSLGNLYANGFFQPSKASLKKNIVDFTEAALPLLNKLQIKQFVYKDDKTETPRFGIIADSSDWHFSTRQHDKFDTNSSLAITMKAIQELSEQNTKMAAENLVLKDQNETLQKQMVELLKRMEDLEKKVNKN</sequence>
<evidence type="ECO:0000313" key="3">
    <source>
        <dbReference type="EMBL" id="RAJ75645.1"/>
    </source>
</evidence>
<dbReference type="EMBL" id="QLMA01000009">
    <property type="protein sequence ID" value="RAJ75645.1"/>
    <property type="molecule type" value="Genomic_DNA"/>
</dbReference>
<dbReference type="PROSITE" id="PS51688">
    <property type="entry name" value="ICA"/>
    <property type="match status" value="1"/>
</dbReference>
<organism evidence="3 4">
    <name type="scientific">Chitinophaga dinghuensis</name>
    <dbReference type="NCBI Taxonomy" id="1539050"/>
    <lineage>
        <taxon>Bacteria</taxon>
        <taxon>Pseudomonadati</taxon>
        <taxon>Bacteroidota</taxon>
        <taxon>Chitinophagia</taxon>
        <taxon>Chitinophagales</taxon>
        <taxon>Chitinophagaceae</taxon>
        <taxon>Chitinophaga</taxon>
    </lineage>
</organism>
<dbReference type="Pfam" id="PF13884">
    <property type="entry name" value="Peptidase_S74"/>
    <property type="match status" value="1"/>
</dbReference>
<reference evidence="3 4" key="1">
    <citation type="submission" date="2018-06" db="EMBL/GenBank/DDBJ databases">
        <title>Genomic Encyclopedia of Archaeal and Bacterial Type Strains, Phase II (KMG-II): from individual species to whole genera.</title>
        <authorList>
            <person name="Goeker M."/>
        </authorList>
    </citation>
    <scope>NUCLEOTIDE SEQUENCE [LARGE SCALE GENOMIC DNA]</scope>
    <source>
        <strain evidence="3 4">DSM 29821</strain>
    </source>
</reference>
<evidence type="ECO:0000256" key="1">
    <source>
        <dbReference type="SAM" id="Coils"/>
    </source>
</evidence>
<dbReference type="OrthoDB" id="668887at2"/>